<organism evidence="6 7">
    <name type="scientific">Nocardia huaxiensis</name>
    <dbReference type="NCBI Taxonomy" id="2755382"/>
    <lineage>
        <taxon>Bacteria</taxon>
        <taxon>Bacillati</taxon>
        <taxon>Actinomycetota</taxon>
        <taxon>Actinomycetes</taxon>
        <taxon>Mycobacteriales</taxon>
        <taxon>Nocardiaceae</taxon>
        <taxon>Nocardia</taxon>
    </lineage>
</organism>
<evidence type="ECO:0000313" key="7">
    <source>
        <dbReference type="Proteomes" id="UP000515512"/>
    </source>
</evidence>
<protein>
    <submittedName>
        <fullName evidence="6">TetR/AcrR family transcriptional regulator</fullName>
    </submittedName>
</protein>
<evidence type="ECO:0000256" key="4">
    <source>
        <dbReference type="PROSITE-ProRule" id="PRU00335"/>
    </source>
</evidence>
<accession>A0A7D6VGL4</accession>
<evidence type="ECO:0000256" key="3">
    <source>
        <dbReference type="ARBA" id="ARBA00023163"/>
    </source>
</evidence>
<dbReference type="Pfam" id="PF17925">
    <property type="entry name" value="TetR_C_20"/>
    <property type="match status" value="1"/>
</dbReference>
<feature type="DNA-binding region" description="H-T-H motif" evidence="4">
    <location>
        <begin position="13"/>
        <end position="32"/>
    </location>
</feature>
<evidence type="ECO:0000313" key="6">
    <source>
        <dbReference type="EMBL" id="QLY34673.1"/>
    </source>
</evidence>
<sequence length="204" mass="22175">MSTLDSEGYDAIQLREIARRAKVSLATIYKHFPTRDLLVVAAIEVWMAANTYAELEPPDPREPLCDGLIRLMRHVFRPWEQHPAMLTAYHRARSGPGGQRLDNQGLDAVVPVAAQVVAGADPAYVEDIASVLSNMAYSLLGQCADGTRTVADILPILERAAVRLTSNNAADAAAVLAHRQPRNGRGVPAISPDIAAPYYRRPAD</sequence>
<dbReference type="Proteomes" id="UP000515512">
    <property type="component" value="Chromosome"/>
</dbReference>
<proteinExistence type="predicted"/>
<dbReference type="AlphaFoldDB" id="A0A7D6VGL4"/>
<dbReference type="Pfam" id="PF00440">
    <property type="entry name" value="TetR_N"/>
    <property type="match status" value="1"/>
</dbReference>
<evidence type="ECO:0000259" key="5">
    <source>
        <dbReference type="PROSITE" id="PS50977"/>
    </source>
</evidence>
<dbReference type="PROSITE" id="PS50977">
    <property type="entry name" value="HTH_TETR_2"/>
    <property type="match status" value="1"/>
</dbReference>
<keyword evidence="1" id="KW-0805">Transcription regulation</keyword>
<dbReference type="GO" id="GO:0000976">
    <property type="term" value="F:transcription cis-regulatory region binding"/>
    <property type="evidence" value="ECO:0007669"/>
    <property type="project" value="TreeGrafter"/>
</dbReference>
<dbReference type="InterPro" id="IPR041642">
    <property type="entry name" value="KstR_C"/>
</dbReference>
<dbReference type="InterPro" id="IPR009057">
    <property type="entry name" value="Homeodomain-like_sf"/>
</dbReference>
<keyword evidence="7" id="KW-1185">Reference proteome</keyword>
<feature type="domain" description="HTH tetR-type" evidence="5">
    <location>
        <begin position="1"/>
        <end position="50"/>
    </location>
</feature>
<keyword evidence="2 4" id="KW-0238">DNA-binding</keyword>
<dbReference type="PANTHER" id="PTHR30055">
    <property type="entry name" value="HTH-TYPE TRANSCRIPTIONAL REGULATOR RUTR"/>
    <property type="match status" value="1"/>
</dbReference>
<reference evidence="6 7" key="1">
    <citation type="submission" date="2020-07" db="EMBL/GenBank/DDBJ databases">
        <authorList>
            <person name="Zhuang K."/>
            <person name="Ran Y."/>
        </authorList>
    </citation>
    <scope>NUCLEOTIDE SEQUENCE [LARGE SCALE GENOMIC DNA]</scope>
    <source>
        <strain evidence="6 7">WCH-YHL-001</strain>
    </source>
</reference>
<dbReference type="PANTHER" id="PTHR30055:SF234">
    <property type="entry name" value="HTH-TYPE TRANSCRIPTIONAL REGULATOR BETI"/>
    <property type="match status" value="1"/>
</dbReference>
<dbReference type="GO" id="GO:0003700">
    <property type="term" value="F:DNA-binding transcription factor activity"/>
    <property type="evidence" value="ECO:0007669"/>
    <property type="project" value="TreeGrafter"/>
</dbReference>
<keyword evidence="3" id="KW-0804">Transcription</keyword>
<dbReference type="Gene3D" id="1.10.357.10">
    <property type="entry name" value="Tetracycline Repressor, domain 2"/>
    <property type="match status" value="1"/>
</dbReference>
<dbReference type="KEGG" id="nhu:H0264_25615"/>
<name>A0A7D6VGL4_9NOCA</name>
<dbReference type="SUPFAM" id="SSF46689">
    <property type="entry name" value="Homeodomain-like"/>
    <property type="match status" value="1"/>
</dbReference>
<gene>
    <name evidence="6" type="ORF">H0264_25615</name>
</gene>
<dbReference type="EMBL" id="CP059399">
    <property type="protein sequence ID" value="QLY34673.1"/>
    <property type="molecule type" value="Genomic_DNA"/>
</dbReference>
<dbReference type="InterPro" id="IPR050109">
    <property type="entry name" value="HTH-type_TetR-like_transc_reg"/>
</dbReference>
<evidence type="ECO:0000256" key="1">
    <source>
        <dbReference type="ARBA" id="ARBA00023015"/>
    </source>
</evidence>
<evidence type="ECO:0000256" key="2">
    <source>
        <dbReference type="ARBA" id="ARBA00023125"/>
    </source>
</evidence>
<dbReference type="InterPro" id="IPR001647">
    <property type="entry name" value="HTH_TetR"/>
</dbReference>